<dbReference type="InterPro" id="IPR042072">
    <property type="entry name" value="DsrC-like_C"/>
</dbReference>
<dbReference type="PANTHER" id="PTHR37010:SF1">
    <property type="entry name" value="SULFURTRANSFERASE TUSE"/>
    <property type="match status" value="1"/>
</dbReference>
<dbReference type="InterPro" id="IPR007453">
    <property type="entry name" value="DsrC/TusE"/>
</dbReference>
<comment type="similarity">
    <text evidence="2">Belongs to the DsrC/TusE family.</text>
</comment>
<comment type="subcellular location">
    <subcellularLocation>
        <location evidence="1">Cytoplasm</location>
    </subcellularLocation>
</comment>
<organism evidence="4 5">
    <name type="scientific">Splendidivirga corallicola</name>
    <dbReference type="NCBI Taxonomy" id="3051826"/>
    <lineage>
        <taxon>Bacteria</taxon>
        <taxon>Pseudomonadati</taxon>
        <taxon>Bacteroidota</taxon>
        <taxon>Cytophagia</taxon>
        <taxon>Cytophagales</taxon>
        <taxon>Splendidivirgaceae</taxon>
        <taxon>Splendidivirga</taxon>
    </lineage>
</organism>
<dbReference type="Proteomes" id="UP001172082">
    <property type="component" value="Unassembled WGS sequence"/>
</dbReference>
<protein>
    <submittedName>
        <fullName evidence="4">TusE/DsrC/DsvC family sulfur relay protein</fullName>
    </submittedName>
</protein>
<dbReference type="EMBL" id="JAUJEA010000016">
    <property type="protein sequence ID" value="MDN5205241.1"/>
    <property type="molecule type" value="Genomic_DNA"/>
</dbReference>
<dbReference type="InterPro" id="IPR043163">
    <property type="entry name" value="DsrC-like_N"/>
</dbReference>
<dbReference type="SUPFAM" id="SSF69721">
    <property type="entry name" value="DsrC, the gamma subunit of dissimilatory sulfite reductase"/>
    <property type="match status" value="1"/>
</dbReference>
<dbReference type="PANTHER" id="PTHR37010">
    <property type="entry name" value="SULFURTRANSFERASE TUSE"/>
    <property type="match status" value="1"/>
</dbReference>
<evidence type="ECO:0000313" key="5">
    <source>
        <dbReference type="Proteomes" id="UP001172082"/>
    </source>
</evidence>
<evidence type="ECO:0000256" key="1">
    <source>
        <dbReference type="ARBA" id="ARBA00004496"/>
    </source>
</evidence>
<sequence length="102" mass="11522">MEKIIAGATVQVNDEGYLTDHHQWNREIANEIAEEEGIELTERHFEVITFIQDQYAAEVPLTIRKIGKSGIVDIKEFYQLFPNGPLKKASRIAGIPKPVSCI</sequence>
<dbReference type="Pfam" id="PF04358">
    <property type="entry name" value="DsrC"/>
    <property type="match status" value="1"/>
</dbReference>
<gene>
    <name evidence="4" type="ORF">QQ008_27910</name>
</gene>
<evidence type="ECO:0000256" key="2">
    <source>
        <dbReference type="ARBA" id="ARBA00005718"/>
    </source>
</evidence>
<proteinExistence type="inferred from homology"/>
<keyword evidence="3" id="KW-0963">Cytoplasm</keyword>
<evidence type="ECO:0000256" key="3">
    <source>
        <dbReference type="ARBA" id="ARBA00022490"/>
    </source>
</evidence>
<dbReference type="InterPro" id="IPR025526">
    <property type="entry name" value="DsrC-like_dom_sf"/>
</dbReference>
<reference evidence="4" key="1">
    <citation type="submission" date="2023-06" db="EMBL/GenBank/DDBJ databases">
        <title>Genomic of Parafulvivirga corallium.</title>
        <authorList>
            <person name="Wang G."/>
        </authorList>
    </citation>
    <scope>NUCLEOTIDE SEQUENCE</scope>
    <source>
        <strain evidence="4">BMA10</strain>
    </source>
</reference>
<dbReference type="Gene3D" id="3.30.1420.10">
    <property type="match status" value="1"/>
</dbReference>
<name>A0ABT8KWX3_9BACT</name>
<dbReference type="PIRSF" id="PIRSF006223">
    <property type="entry name" value="DsrC_TusE"/>
    <property type="match status" value="1"/>
</dbReference>
<accession>A0ABT8KWX3</accession>
<dbReference type="Gene3D" id="1.10.10.370">
    <property type="entry name" value="DsrC-like protein, C-terminal domain"/>
    <property type="match status" value="1"/>
</dbReference>
<keyword evidence="5" id="KW-1185">Reference proteome</keyword>
<comment type="caution">
    <text evidence="4">The sequence shown here is derived from an EMBL/GenBank/DDBJ whole genome shotgun (WGS) entry which is preliminary data.</text>
</comment>
<dbReference type="NCBIfam" id="TIGR03342">
    <property type="entry name" value="dsrC_tusE_dsvC"/>
    <property type="match status" value="1"/>
</dbReference>
<dbReference type="RefSeq" id="WP_346755263.1">
    <property type="nucleotide sequence ID" value="NZ_JAUJEA010000016.1"/>
</dbReference>
<evidence type="ECO:0000313" key="4">
    <source>
        <dbReference type="EMBL" id="MDN5205241.1"/>
    </source>
</evidence>